<protein>
    <recommendedName>
        <fullName evidence="3">Interleukin</fullName>
    </recommendedName>
</protein>
<evidence type="ECO:0000313" key="2">
    <source>
        <dbReference type="Ensembl" id="ENSSPAP00000015005.1"/>
    </source>
</evidence>
<organism evidence="2">
    <name type="scientific">Stegastes partitus</name>
    <name type="common">bicolor damselfish</name>
    <dbReference type="NCBI Taxonomy" id="144197"/>
    <lineage>
        <taxon>Eukaryota</taxon>
        <taxon>Metazoa</taxon>
        <taxon>Chordata</taxon>
        <taxon>Craniata</taxon>
        <taxon>Vertebrata</taxon>
        <taxon>Euteleostomi</taxon>
        <taxon>Actinopterygii</taxon>
        <taxon>Neopterygii</taxon>
        <taxon>Teleostei</taxon>
        <taxon>Neoteleostei</taxon>
        <taxon>Acanthomorphata</taxon>
        <taxon>Ovalentaria</taxon>
        <taxon>Pomacentridae</taxon>
        <taxon>Stegastes</taxon>
    </lineage>
</organism>
<evidence type="ECO:0000256" key="1">
    <source>
        <dbReference type="SAM" id="SignalP"/>
    </source>
</evidence>
<dbReference type="InterPro" id="IPR009079">
    <property type="entry name" value="4_helix_cytokine-like_core"/>
</dbReference>
<dbReference type="Gene3D" id="1.20.1250.70">
    <property type="entry name" value="Interleukin-15/Interleukin-21"/>
    <property type="match status" value="1"/>
</dbReference>
<dbReference type="SUPFAM" id="SSF47266">
    <property type="entry name" value="4-helical cytokines"/>
    <property type="match status" value="1"/>
</dbReference>
<sequence length="145" mass="16478">MEHFIRIAFWIFTLSGSLQAGPLFKRATSDWNIDFMRANVTCPPDSTFYSPEEVLPKCITTALDCVMQELLGKARVECDDPENRIGQALETYSTLSVTRIRNGHGLTDSPDCVCEKWRQTTFHEFLNKTETLLNLDNTESHKTSA</sequence>
<dbReference type="AlphaFoldDB" id="A0A3B5A2X9"/>
<dbReference type="GeneTree" id="ENSGT00940000177064"/>
<keyword evidence="1" id="KW-0732">Signal</keyword>
<feature type="signal peptide" evidence="1">
    <location>
        <begin position="1"/>
        <end position="20"/>
    </location>
</feature>
<feature type="chain" id="PRO_5017467640" description="Interleukin" evidence="1">
    <location>
        <begin position="21"/>
        <end position="145"/>
    </location>
</feature>
<proteinExistence type="predicted"/>
<name>A0A3B5A2X9_9TELE</name>
<dbReference type="Ensembl" id="ENSSPAT00000015253.1">
    <property type="protein sequence ID" value="ENSSPAP00000015005.1"/>
    <property type="gene ID" value="ENSSPAG00000011301.1"/>
</dbReference>
<accession>A0A3B5A2X9</accession>
<evidence type="ECO:0008006" key="3">
    <source>
        <dbReference type="Google" id="ProtNLM"/>
    </source>
</evidence>
<reference evidence="2" key="1">
    <citation type="submission" date="2023-09" db="UniProtKB">
        <authorList>
            <consortium name="Ensembl"/>
        </authorList>
    </citation>
    <scope>IDENTIFICATION</scope>
</reference>